<dbReference type="InterPro" id="IPR003428">
    <property type="entry name" value="MAM33"/>
</dbReference>
<dbReference type="EMBL" id="JAVXUO010002530">
    <property type="protein sequence ID" value="KAK2972305.1"/>
    <property type="molecule type" value="Genomic_DNA"/>
</dbReference>
<feature type="compositionally biased region" description="Basic and acidic residues" evidence="1">
    <location>
        <begin position="206"/>
        <end position="229"/>
    </location>
</feature>
<accession>A0AA88QZ94</accession>
<dbReference type="Proteomes" id="UP001187471">
    <property type="component" value="Unassembled WGS sequence"/>
</dbReference>
<comment type="caution">
    <text evidence="2">The sequence shown here is derived from an EMBL/GenBank/DDBJ whole genome shotgun (WGS) entry which is preliminary data.</text>
</comment>
<feature type="compositionally biased region" description="Acidic residues" evidence="1">
    <location>
        <begin position="188"/>
        <end position="205"/>
    </location>
</feature>
<evidence type="ECO:0000313" key="2">
    <source>
        <dbReference type="EMBL" id="KAK2972305.1"/>
    </source>
</evidence>
<protein>
    <submittedName>
        <fullName evidence="2">Uncharacterized protein</fullName>
    </submittedName>
</protein>
<reference evidence="2" key="1">
    <citation type="submission" date="2022-12" db="EMBL/GenBank/DDBJ databases">
        <title>Draft genome assemblies for two species of Escallonia (Escalloniales).</title>
        <authorList>
            <person name="Chanderbali A."/>
            <person name="Dervinis C."/>
            <person name="Anghel I."/>
            <person name="Soltis D."/>
            <person name="Soltis P."/>
            <person name="Zapata F."/>
        </authorList>
    </citation>
    <scope>NUCLEOTIDE SEQUENCE</scope>
    <source>
        <strain evidence="2">UCBG92.1500</strain>
        <tissue evidence="2">Leaf</tissue>
    </source>
</reference>
<dbReference type="PANTHER" id="PTHR10826">
    <property type="entry name" value="COMPLEMENT COMPONENT 1"/>
    <property type="match status" value="1"/>
</dbReference>
<feature type="region of interest" description="Disordered" evidence="1">
    <location>
        <begin position="81"/>
        <end position="108"/>
    </location>
</feature>
<proteinExistence type="predicted"/>
<evidence type="ECO:0000313" key="3">
    <source>
        <dbReference type="Proteomes" id="UP001187471"/>
    </source>
</evidence>
<sequence>MALSFMLRRVSPSVVPLALRAVASPRTVHDSILAAAFGVEESSGSISKGGGSFRSNRDFSTVTDARKKADEKLLKAVQSELKTAEKHAPRNRSETAAKTNWQTRRARPAGVPGMPWMSFIRTLIGTAFSAASLPPPPLPARFPFRIYDLPGKSSIKLIREFEDEEIEVEIDTYLLDIEEDCEYSHDSDTDDSSSNDTDDSGSDSDGDSHDSSDDSQSDKGDQDGSDKNSHVHARMYQKYTPSMQMTVTVCKKSPYDFKRLPEVESLSTGCYWDERNYIQKSIEFSISASKEEIRIRDLSFKDGPLYDEGLKFKYMDKKLQDHFVKYLEVRGITRNIRTFVVKHVNDKKRRSHYQWMKKFSKFLKE</sequence>
<name>A0AA88QZ94_9ASTE</name>
<feature type="compositionally biased region" description="Basic and acidic residues" evidence="1">
    <location>
        <begin position="82"/>
        <end position="95"/>
    </location>
</feature>
<dbReference type="SUPFAM" id="SSF54529">
    <property type="entry name" value="Mitochondrial glycoprotein MAM33-like"/>
    <property type="match status" value="1"/>
</dbReference>
<dbReference type="Pfam" id="PF02330">
    <property type="entry name" value="MAM33"/>
    <property type="match status" value="1"/>
</dbReference>
<dbReference type="PANTHER" id="PTHR10826:SF41">
    <property type="entry name" value="MITOCHONDRIAL GLYCOPROTEIN FAMILY PROTEIN"/>
    <property type="match status" value="1"/>
</dbReference>
<gene>
    <name evidence="2" type="ORF">RJ640_014363</name>
</gene>
<keyword evidence="3" id="KW-1185">Reference proteome</keyword>
<dbReference type="AlphaFoldDB" id="A0AA88QZ94"/>
<evidence type="ECO:0000256" key="1">
    <source>
        <dbReference type="SAM" id="MobiDB-lite"/>
    </source>
</evidence>
<dbReference type="InterPro" id="IPR036561">
    <property type="entry name" value="MAM33_sf"/>
</dbReference>
<organism evidence="2 3">
    <name type="scientific">Escallonia rubra</name>
    <dbReference type="NCBI Taxonomy" id="112253"/>
    <lineage>
        <taxon>Eukaryota</taxon>
        <taxon>Viridiplantae</taxon>
        <taxon>Streptophyta</taxon>
        <taxon>Embryophyta</taxon>
        <taxon>Tracheophyta</taxon>
        <taxon>Spermatophyta</taxon>
        <taxon>Magnoliopsida</taxon>
        <taxon>eudicotyledons</taxon>
        <taxon>Gunneridae</taxon>
        <taxon>Pentapetalae</taxon>
        <taxon>asterids</taxon>
        <taxon>campanulids</taxon>
        <taxon>Escalloniales</taxon>
        <taxon>Escalloniaceae</taxon>
        <taxon>Escallonia</taxon>
    </lineage>
</organism>
<dbReference type="Gene3D" id="3.10.280.10">
    <property type="entry name" value="Mitochondrial glycoprotein"/>
    <property type="match status" value="1"/>
</dbReference>
<dbReference type="GO" id="GO:0005759">
    <property type="term" value="C:mitochondrial matrix"/>
    <property type="evidence" value="ECO:0007669"/>
    <property type="project" value="InterPro"/>
</dbReference>
<feature type="region of interest" description="Disordered" evidence="1">
    <location>
        <begin position="182"/>
        <end position="230"/>
    </location>
</feature>